<dbReference type="EMBL" id="CP097635">
    <property type="protein sequence ID" value="URI06647.1"/>
    <property type="molecule type" value="Genomic_DNA"/>
</dbReference>
<keyword evidence="3" id="KW-1185">Reference proteome</keyword>
<gene>
    <name evidence="2" type="ORF">MW290_12140</name>
</gene>
<name>A0ABY4S3R2_AQUTE</name>
<reference evidence="2" key="1">
    <citation type="submission" date="2022-05" db="EMBL/GenBank/DDBJ databases">
        <title>An RpoN-dependent PEP-CTERM gene is involved in floc formation of an Aquincola tertiaricarbonis strain.</title>
        <authorList>
            <person name="Qiu D."/>
            <person name="Xia M."/>
        </authorList>
    </citation>
    <scope>NUCLEOTIDE SEQUENCE</scope>
    <source>
        <strain evidence="2">RN12</strain>
    </source>
</reference>
<protein>
    <submittedName>
        <fullName evidence="2">Uncharacterized protein</fullName>
    </submittedName>
</protein>
<evidence type="ECO:0000313" key="2">
    <source>
        <dbReference type="EMBL" id="URI06647.1"/>
    </source>
</evidence>
<evidence type="ECO:0000313" key="3">
    <source>
        <dbReference type="Proteomes" id="UP001056201"/>
    </source>
</evidence>
<feature type="region of interest" description="Disordered" evidence="1">
    <location>
        <begin position="125"/>
        <end position="177"/>
    </location>
</feature>
<dbReference type="RefSeq" id="WP_250194909.1">
    <property type="nucleotide sequence ID" value="NZ_CP097635.1"/>
</dbReference>
<dbReference type="Proteomes" id="UP001056201">
    <property type="component" value="Chromosome 1"/>
</dbReference>
<accession>A0ABY4S3R2</accession>
<proteinExistence type="predicted"/>
<feature type="compositionally biased region" description="Basic and acidic residues" evidence="1">
    <location>
        <begin position="125"/>
        <end position="137"/>
    </location>
</feature>
<organism evidence="2 3">
    <name type="scientific">Aquincola tertiaricarbonis</name>
    <dbReference type="NCBI Taxonomy" id="391953"/>
    <lineage>
        <taxon>Bacteria</taxon>
        <taxon>Pseudomonadati</taxon>
        <taxon>Pseudomonadota</taxon>
        <taxon>Betaproteobacteria</taxon>
        <taxon>Burkholderiales</taxon>
        <taxon>Sphaerotilaceae</taxon>
        <taxon>Aquincola</taxon>
    </lineage>
</organism>
<evidence type="ECO:0000256" key="1">
    <source>
        <dbReference type="SAM" id="MobiDB-lite"/>
    </source>
</evidence>
<sequence length="201" mass="21984">MSCPACHAEYSLEVLLQHEAARAAMARLARISLPFGALLLQYIGLFRPAKRRLSIDRMVVLIDEVLPDIERGAINRKGRDWPAERDAWQAAVEKVLAARDAGRLRLPLSTHAYLYEVLLDQADKQEASAEREEEASRRNKPGVAAEPMPLSDVAQRAVVMASTAPPPPAGPSLYARKLRAEIDARLGRAQPTEGGSDGTQA</sequence>